<dbReference type="Pfam" id="PF19238">
    <property type="entry name" value="Radical_SAM_2"/>
    <property type="match status" value="1"/>
</dbReference>
<dbReference type="InterPro" id="IPR013785">
    <property type="entry name" value="Aldolase_TIM"/>
</dbReference>
<gene>
    <name evidence="4" type="ORF">NVS47_10210</name>
</gene>
<dbReference type="InterPro" id="IPR058240">
    <property type="entry name" value="rSAM_sf"/>
</dbReference>
<dbReference type="Gene3D" id="3.20.20.70">
    <property type="entry name" value="Aldolase class I"/>
    <property type="match status" value="1"/>
</dbReference>
<sequence>MKAEITGVIPGSIGAELGLEKGDFLISMNGVEPQDFIDYRFLLADEDLDVEIEKADGERMIIEIEKGEDEDLGLTFAHNTFDGVKRCKNKCIFCFVDQMPPNLRDSLYVKDDDYRLSLLYGNFITMTNLKDEDLQRIIQFHISPLYISVHTLDPALRQRMLNNPQAGEIIDKISRLAAAGIEMHTQIVLCPGVNDGKPLADTITNLKKYWPQVQSAAVVPVGITKYQKNEHMRPFTKEEAAEIVRDISRRQQGFKNEIDSNFVFLADEFYFLAEQEIPSYDHYEEFAQIENGVGLVRYLWEDFEREAVSLPQRIKEPRKIYFVTGVSGERALAPIVQRLNEIENLTVEVIPLQNEFFGHTVTVSGLLTGSDLMLGLKDWRQKIDHLPEIFITSAMLKDEENLFLDDLTVPQVEEQLHCRIRVVEPQGKSIVQAIGN</sequence>
<proteinExistence type="predicted"/>
<reference evidence="4 5" key="1">
    <citation type="submission" date="2022-08" db="EMBL/GenBank/DDBJ databases">
        <title>Proteogenomics of the novel Dehalobacterium formicoaceticum strain EZ94 highlights a key role of methyltransferases during anaerobic dichloromethane degradation.</title>
        <authorList>
            <person name="Wasmund K."/>
        </authorList>
    </citation>
    <scope>NUCLEOTIDE SEQUENCE [LARGE SCALE GENOMIC DNA]</scope>
    <source>
        <strain evidence="4 5">EZ94</strain>
    </source>
</reference>
<dbReference type="RefSeq" id="WP_089611205.1">
    <property type="nucleotide sequence ID" value="NZ_CP022121.1"/>
</dbReference>
<dbReference type="InterPro" id="IPR007549">
    <property type="entry name" value="DUF512"/>
</dbReference>
<feature type="domain" description="Putative radical SAM N-terminal" evidence="3">
    <location>
        <begin position="66"/>
        <end position="215"/>
    </location>
</feature>
<feature type="domain" description="DUF512" evidence="1">
    <location>
        <begin position="219"/>
        <end position="424"/>
    </location>
</feature>
<comment type="caution">
    <text evidence="4">The sequence shown here is derived from an EMBL/GenBank/DDBJ whole genome shotgun (WGS) entry which is preliminary data.</text>
</comment>
<dbReference type="InterPro" id="IPR041489">
    <property type="entry name" value="PDZ_6"/>
</dbReference>
<protein>
    <submittedName>
        <fullName evidence="4">DUF512 domain-containing protein</fullName>
    </submittedName>
</protein>
<dbReference type="EMBL" id="JANPWE010000004">
    <property type="protein sequence ID" value="MCR6545879.1"/>
    <property type="molecule type" value="Genomic_DNA"/>
</dbReference>
<dbReference type="InterPro" id="IPR036034">
    <property type="entry name" value="PDZ_sf"/>
</dbReference>
<name>A0ABT1Y4T3_9FIRM</name>
<dbReference type="SUPFAM" id="SSF50156">
    <property type="entry name" value="PDZ domain-like"/>
    <property type="match status" value="1"/>
</dbReference>
<evidence type="ECO:0000313" key="5">
    <source>
        <dbReference type="Proteomes" id="UP001524944"/>
    </source>
</evidence>
<dbReference type="InterPro" id="IPR045375">
    <property type="entry name" value="Put_radical_SAM-like_N"/>
</dbReference>
<dbReference type="Pfam" id="PF17820">
    <property type="entry name" value="PDZ_6"/>
    <property type="match status" value="1"/>
</dbReference>
<dbReference type="Pfam" id="PF04459">
    <property type="entry name" value="DUF512"/>
    <property type="match status" value="1"/>
</dbReference>
<dbReference type="Gene3D" id="2.30.42.10">
    <property type="match status" value="1"/>
</dbReference>
<keyword evidence="5" id="KW-1185">Reference proteome</keyword>
<accession>A0ABT1Y4T3</accession>
<dbReference type="SUPFAM" id="SSF102114">
    <property type="entry name" value="Radical SAM enzymes"/>
    <property type="match status" value="1"/>
</dbReference>
<evidence type="ECO:0000259" key="3">
    <source>
        <dbReference type="Pfam" id="PF19238"/>
    </source>
</evidence>
<evidence type="ECO:0000313" key="4">
    <source>
        <dbReference type="EMBL" id="MCR6545879.1"/>
    </source>
</evidence>
<evidence type="ECO:0000259" key="2">
    <source>
        <dbReference type="Pfam" id="PF17820"/>
    </source>
</evidence>
<organism evidence="4 5">
    <name type="scientific">Dehalobacterium formicoaceticum</name>
    <dbReference type="NCBI Taxonomy" id="51515"/>
    <lineage>
        <taxon>Bacteria</taxon>
        <taxon>Bacillati</taxon>
        <taxon>Bacillota</taxon>
        <taxon>Clostridia</taxon>
        <taxon>Eubacteriales</taxon>
        <taxon>Peptococcaceae</taxon>
        <taxon>Dehalobacterium</taxon>
    </lineage>
</organism>
<dbReference type="Proteomes" id="UP001524944">
    <property type="component" value="Unassembled WGS sequence"/>
</dbReference>
<feature type="domain" description="PDZ" evidence="2">
    <location>
        <begin position="4"/>
        <end position="50"/>
    </location>
</feature>
<evidence type="ECO:0000259" key="1">
    <source>
        <dbReference type="Pfam" id="PF04459"/>
    </source>
</evidence>